<proteinExistence type="predicted"/>
<gene>
    <name evidence="2" type="ORF">LOKO_01340</name>
</gene>
<dbReference type="InterPro" id="IPR004155">
    <property type="entry name" value="PBS_lyase_HEAT"/>
</dbReference>
<evidence type="ECO:0000313" key="3">
    <source>
        <dbReference type="Proteomes" id="UP000063387"/>
    </source>
</evidence>
<dbReference type="SUPFAM" id="SSF48371">
    <property type="entry name" value="ARM repeat"/>
    <property type="match status" value="1"/>
</dbReference>
<dbReference type="KEGG" id="hco:LOKO_01340"/>
<protein>
    <submittedName>
        <fullName evidence="2">HEAT repeat protein</fullName>
    </submittedName>
</protein>
<keyword evidence="1" id="KW-0812">Transmembrane</keyword>
<feature type="transmembrane region" description="Helical" evidence="1">
    <location>
        <begin position="41"/>
        <end position="64"/>
    </location>
</feature>
<dbReference type="Pfam" id="PF13646">
    <property type="entry name" value="HEAT_2"/>
    <property type="match status" value="1"/>
</dbReference>
<dbReference type="InterPro" id="IPR016024">
    <property type="entry name" value="ARM-type_fold"/>
</dbReference>
<evidence type="ECO:0000313" key="2">
    <source>
        <dbReference type="EMBL" id="AMD00408.1"/>
    </source>
</evidence>
<reference evidence="2 3" key="2">
    <citation type="submission" date="2016-02" db="EMBL/GenBank/DDBJ databases">
        <authorList>
            <person name="Wen L."/>
            <person name="He K."/>
            <person name="Yang H."/>
        </authorList>
    </citation>
    <scope>NUCLEOTIDE SEQUENCE [LARGE SCALE GENOMIC DNA]</scope>
    <source>
        <strain evidence="2 3">AGD 8-3</strain>
    </source>
</reference>
<keyword evidence="1" id="KW-1133">Transmembrane helix</keyword>
<dbReference type="Proteomes" id="UP000063387">
    <property type="component" value="Chromosome"/>
</dbReference>
<dbReference type="InterPro" id="IPR011989">
    <property type="entry name" value="ARM-like"/>
</dbReference>
<dbReference type="EMBL" id="CP014226">
    <property type="protein sequence ID" value="AMD00408.1"/>
    <property type="molecule type" value="Genomic_DNA"/>
</dbReference>
<dbReference type="AlphaFoldDB" id="A0A0X8HD17"/>
<organism evidence="2 3">
    <name type="scientific">Halomonas chromatireducens</name>
    <dbReference type="NCBI Taxonomy" id="507626"/>
    <lineage>
        <taxon>Bacteria</taxon>
        <taxon>Pseudomonadati</taxon>
        <taxon>Pseudomonadota</taxon>
        <taxon>Gammaproteobacteria</taxon>
        <taxon>Oceanospirillales</taxon>
        <taxon>Halomonadaceae</taxon>
        <taxon>Halomonas</taxon>
    </lineage>
</organism>
<evidence type="ECO:0000256" key="1">
    <source>
        <dbReference type="SAM" id="Phobius"/>
    </source>
</evidence>
<dbReference type="STRING" id="507626.LOKO_01340"/>
<dbReference type="Gene3D" id="1.25.10.10">
    <property type="entry name" value="Leucine-rich Repeat Variant"/>
    <property type="match status" value="1"/>
</dbReference>
<keyword evidence="1" id="KW-0472">Membrane</keyword>
<accession>A0A0X8HD17</accession>
<keyword evidence="3" id="KW-1185">Reference proteome</keyword>
<dbReference type="PATRIC" id="fig|507626.3.peg.1325"/>
<name>A0A0X8HD17_9GAMM</name>
<sequence>MIAMACNWAFAMPFEPAAMWRQAVDTLAWMSLMPDDPMLRLAIYSALALVALTLLVMVQVLVLSELAGRRARRRRAFVNIWRPQLAMWSLSEPGSVAVSGTPRSKQEQLWFLLLWSRVQRQLRGSARERLNTMFDALGMTDWVLAMLRTRAVHRQLVALSCLRYLADVRHWSAVSPLLEVRNPVVGMAAAQALVAMDPTRAMQRLIPLVGERRDWAMPRLRALCQQAGRDAVGTPLLAELESASNWSLRMVALIDWAPPSRAAPWARRCLTWSSVEEDREAIDTTRCAALRCLGELRDPRDRMLLASQLDSPSPEVRLAAVQALRRQAGTEDITLLEARLADSSWWVRQAAADCLVELPGIEPERLTELLERLEDRYGRDALRRAMAEGVR</sequence>
<dbReference type="SMART" id="SM00567">
    <property type="entry name" value="EZ_HEAT"/>
    <property type="match status" value="3"/>
</dbReference>
<reference evidence="2 3" key="1">
    <citation type="journal article" date="2016" name="Genome Announc.">
        <title>Draft Genome Sequence of 'Halomonas chromatireducens' Strain AGD 8-3, a Haloalkaliphilic Chromate- and Selenite-Reducing Gammaproteobacterium.</title>
        <authorList>
            <person name="Sharko F.S."/>
            <person name="Shapovalova A.A."/>
            <person name="Tsygankova S.V."/>
            <person name="Komova A.V."/>
            <person name="Boulygina E.S."/>
            <person name="Teslyuk A.B."/>
            <person name="Gotovtsev P.M."/>
            <person name="Namsaraev Z.B."/>
            <person name="Khijniak T.V."/>
            <person name="Nedoluzhko A.V."/>
            <person name="Vasilov R.G."/>
        </authorList>
    </citation>
    <scope>NUCLEOTIDE SEQUENCE [LARGE SCALE GENOMIC DNA]</scope>
    <source>
        <strain evidence="2 3">AGD 8-3</strain>
    </source>
</reference>